<dbReference type="InterPro" id="IPR003594">
    <property type="entry name" value="HATPase_dom"/>
</dbReference>
<feature type="domain" description="Histidine kinase" evidence="5">
    <location>
        <begin position="223"/>
        <end position="453"/>
    </location>
</feature>
<dbReference type="SMART" id="SM00448">
    <property type="entry name" value="REC"/>
    <property type="match status" value="1"/>
</dbReference>
<dbReference type="InterPro" id="IPR011006">
    <property type="entry name" value="CheY-like_superfamily"/>
</dbReference>
<dbReference type="SUPFAM" id="SSF52172">
    <property type="entry name" value="CheY-like"/>
    <property type="match status" value="1"/>
</dbReference>
<dbReference type="SMART" id="SM00388">
    <property type="entry name" value="HisKA"/>
    <property type="match status" value="1"/>
</dbReference>
<reference evidence="7 8" key="1">
    <citation type="submission" date="2019-10" db="EMBL/GenBank/DDBJ databases">
        <title>Paraburkholderia sp. isolated from nodules of Mimosa pudica from Brazilian Atlantic Forest soils.</title>
        <authorList>
            <person name="Paulitsch F."/>
            <person name="Hungria M."/>
            <person name="Dall'Agnol R."/>
        </authorList>
    </citation>
    <scope>NUCLEOTIDE SEQUENCE [LARGE SCALE GENOMIC DNA]</scope>
    <source>
        <strain evidence="7 8">CNPSo 3157</strain>
    </source>
</reference>
<dbReference type="AlphaFoldDB" id="A0A7X1N551"/>
<comment type="caution">
    <text evidence="7">The sequence shown here is derived from an EMBL/GenBank/DDBJ whole genome shotgun (WGS) entry which is preliminary data.</text>
</comment>
<evidence type="ECO:0000259" key="6">
    <source>
        <dbReference type="PROSITE" id="PS50110"/>
    </source>
</evidence>
<dbReference type="Gene3D" id="3.40.50.2300">
    <property type="match status" value="1"/>
</dbReference>
<dbReference type="Gene3D" id="3.30.450.40">
    <property type="match status" value="1"/>
</dbReference>
<dbReference type="CDD" id="cd00075">
    <property type="entry name" value="HATPase"/>
    <property type="match status" value="1"/>
</dbReference>
<dbReference type="SMART" id="SM00387">
    <property type="entry name" value="HATPase_c"/>
    <property type="match status" value="1"/>
</dbReference>
<keyword evidence="3 4" id="KW-0597">Phosphoprotein</keyword>
<evidence type="ECO:0000256" key="3">
    <source>
        <dbReference type="ARBA" id="ARBA00022553"/>
    </source>
</evidence>
<dbReference type="Pfam" id="PF02518">
    <property type="entry name" value="HATPase_c"/>
    <property type="match status" value="1"/>
</dbReference>
<dbReference type="PRINTS" id="PR00344">
    <property type="entry name" value="BCTRLSENSOR"/>
</dbReference>
<sequence length="585" mass="61673">MHELSASFAVNRVQRAGALVTEKLDTRARRSPDLAAEIEALHALAQALNAPGSAMLQTLVGTALKLCAAGSAGISLRDHNSGNASAFRWVAVSGRCASLVGLPVPSDSPAGVTLELGAPQLFDAPKRQFDCLARVAPDVTEELVVPVPGSPEPWGALWVMSHDPDHRFDGEHRRILTSLADFTCAALTVTQARADAEARAKEAEAARNAFAANEAQKDSFIATLGHELRNPLGPIDSALAAAQKLATDNPAVLSALAVADRQVRQLKRLVGDLLDASRIRHGKLSVRPAYGLLGDIVKDAMAAVAEEAVRRQHQLHVTLPSYPVTVLADAARLTQVISNLLGNALKYTPSGHGEISLQVDAPDTATIPAHDSTPREAIITVRDNGMGIESGLLPHVFEMFAQSASARRQGGGGLGLGLPLVRYLVNAHQGQIAIASDGEGKGTEVVVRLPIVCRSQGEHLAPTSHGIAPARILLVDDSADTTEALATLLALDGHEVKRAGSGLEALSLVESFTPDVALIDISMPGMNVHELAWCLRQLAQCASTRLVALTGYATADSATEGVESEFDCYLIKPPSLEDLADVLRK</sequence>
<feature type="domain" description="Response regulatory" evidence="6">
    <location>
        <begin position="471"/>
        <end position="585"/>
    </location>
</feature>
<organism evidence="7 8">
    <name type="scientific">Paraburkholderia franconis</name>
    <dbReference type="NCBI Taxonomy" id="2654983"/>
    <lineage>
        <taxon>Bacteria</taxon>
        <taxon>Pseudomonadati</taxon>
        <taxon>Pseudomonadota</taxon>
        <taxon>Betaproteobacteria</taxon>
        <taxon>Burkholderiales</taxon>
        <taxon>Burkholderiaceae</taxon>
        <taxon>Paraburkholderia</taxon>
    </lineage>
</organism>
<dbReference type="SUPFAM" id="SSF47384">
    <property type="entry name" value="Homodimeric domain of signal transducing histidine kinase"/>
    <property type="match status" value="1"/>
</dbReference>
<dbReference type="Gene3D" id="1.10.287.130">
    <property type="match status" value="1"/>
</dbReference>
<dbReference type="Gene3D" id="3.30.565.10">
    <property type="entry name" value="Histidine kinase-like ATPase, C-terminal domain"/>
    <property type="match status" value="1"/>
</dbReference>
<accession>A0A7X1N551</accession>
<dbReference type="GO" id="GO:0000155">
    <property type="term" value="F:phosphorelay sensor kinase activity"/>
    <property type="evidence" value="ECO:0007669"/>
    <property type="project" value="InterPro"/>
</dbReference>
<evidence type="ECO:0000259" key="5">
    <source>
        <dbReference type="PROSITE" id="PS50109"/>
    </source>
</evidence>
<dbReference type="CDD" id="cd00082">
    <property type="entry name" value="HisKA"/>
    <property type="match status" value="1"/>
</dbReference>
<dbReference type="InterPro" id="IPR036097">
    <property type="entry name" value="HisK_dim/P_sf"/>
</dbReference>
<keyword evidence="8" id="KW-1185">Reference proteome</keyword>
<dbReference type="PANTHER" id="PTHR43547">
    <property type="entry name" value="TWO-COMPONENT HISTIDINE KINASE"/>
    <property type="match status" value="1"/>
</dbReference>
<proteinExistence type="predicted"/>
<gene>
    <name evidence="7" type="ORF">GCT13_01025</name>
</gene>
<evidence type="ECO:0000256" key="2">
    <source>
        <dbReference type="ARBA" id="ARBA00012438"/>
    </source>
</evidence>
<evidence type="ECO:0000256" key="1">
    <source>
        <dbReference type="ARBA" id="ARBA00000085"/>
    </source>
</evidence>
<dbReference type="EMBL" id="WHNP01000001">
    <property type="protein sequence ID" value="MPW15527.1"/>
    <property type="molecule type" value="Genomic_DNA"/>
</dbReference>
<dbReference type="SUPFAM" id="SSF55874">
    <property type="entry name" value="ATPase domain of HSP90 chaperone/DNA topoisomerase II/histidine kinase"/>
    <property type="match status" value="1"/>
</dbReference>
<dbReference type="Pfam" id="PF00512">
    <property type="entry name" value="HisKA"/>
    <property type="match status" value="1"/>
</dbReference>
<dbReference type="RefSeq" id="WP_152754915.1">
    <property type="nucleotide sequence ID" value="NZ_WHNP01000001.1"/>
</dbReference>
<evidence type="ECO:0000313" key="8">
    <source>
        <dbReference type="Proteomes" id="UP000484381"/>
    </source>
</evidence>
<dbReference type="InterPro" id="IPR005467">
    <property type="entry name" value="His_kinase_dom"/>
</dbReference>
<dbReference type="EC" id="2.7.13.3" evidence="2"/>
<name>A0A7X1N551_9BURK</name>
<dbReference type="InterPro" id="IPR003661">
    <property type="entry name" value="HisK_dim/P_dom"/>
</dbReference>
<dbReference type="SUPFAM" id="SSF55781">
    <property type="entry name" value="GAF domain-like"/>
    <property type="match status" value="1"/>
</dbReference>
<dbReference type="PANTHER" id="PTHR43547:SF2">
    <property type="entry name" value="HYBRID SIGNAL TRANSDUCTION HISTIDINE KINASE C"/>
    <property type="match status" value="1"/>
</dbReference>
<protein>
    <recommendedName>
        <fullName evidence="2">histidine kinase</fullName>
        <ecNumber evidence="2">2.7.13.3</ecNumber>
    </recommendedName>
</protein>
<evidence type="ECO:0000313" key="7">
    <source>
        <dbReference type="EMBL" id="MPW15527.1"/>
    </source>
</evidence>
<dbReference type="InterPro" id="IPR001789">
    <property type="entry name" value="Sig_transdc_resp-reg_receiver"/>
</dbReference>
<dbReference type="Proteomes" id="UP000484381">
    <property type="component" value="Unassembled WGS sequence"/>
</dbReference>
<dbReference type="PROSITE" id="PS50109">
    <property type="entry name" value="HIS_KIN"/>
    <property type="match status" value="1"/>
</dbReference>
<dbReference type="Pfam" id="PF00072">
    <property type="entry name" value="Response_reg"/>
    <property type="match status" value="1"/>
</dbReference>
<feature type="modified residue" description="4-aspartylphosphate" evidence="4">
    <location>
        <position position="520"/>
    </location>
</feature>
<dbReference type="InterPro" id="IPR036890">
    <property type="entry name" value="HATPase_C_sf"/>
</dbReference>
<evidence type="ECO:0000256" key="4">
    <source>
        <dbReference type="PROSITE-ProRule" id="PRU00169"/>
    </source>
</evidence>
<dbReference type="InterPro" id="IPR004358">
    <property type="entry name" value="Sig_transdc_His_kin-like_C"/>
</dbReference>
<dbReference type="PROSITE" id="PS50110">
    <property type="entry name" value="RESPONSE_REGULATORY"/>
    <property type="match status" value="1"/>
</dbReference>
<dbReference type="InterPro" id="IPR029016">
    <property type="entry name" value="GAF-like_dom_sf"/>
</dbReference>
<comment type="catalytic activity">
    <reaction evidence="1">
        <text>ATP + protein L-histidine = ADP + protein N-phospho-L-histidine.</text>
        <dbReference type="EC" id="2.7.13.3"/>
    </reaction>
</comment>